<organism evidence="1 2">
    <name type="scientific">Aeromonas phage yong1</name>
    <dbReference type="NCBI Taxonomy" id="2924882"/>
    <lineage>
        <taxon>Viruses</taxon>
        <taxon>Duplodnaviria</taxon>
        <taxon>Heunggongvirae</taxon>
        <taxon>Uroviricota</taxon>
        <taxon>Caudoviricetes</taxon>
        <taxon>Autographivirales</taxon>
        <taxon>Autonotataviridae</taxon>
        <taxon>Melnykvirinae</taxon>
        <taxon>Ahphunavirus</taxon>
        <taxon>Ahphunavirus yong1</taxon>
    </lineage>
</organism>
<evidence type="ECO:0000313" key="1">
    <source>
        <dbReference type="EMBL" id="UPI11687.1"/>
    </source>
</evidence>
<keyword evidence="2" id="KW-1185">Reference proteome</keyword>
<reference evidence="1 2" key="1">
    <citation type="submission" date="2022-02" db="EMBL/GenBank/DDBJ databases">
        <title>Characterization of Aeromonas phage yong1 and its protective effects against Aeromonas hydrophila in brocade carp (Cyprinus aka Koi).</title>
        <authorList>
            <person name="Pan L."/>
            <person name="Li D."/>
            <person name="Lin W."/>
            <person name="Liu W."/>
            <person name="Qu C."/>
            <person name="Qian M."/>
            <person name="Cai R."/>
            <person name="Wang F."/>
            <person name="Zhou Q."/>
            <person name="Tong Y."/>
        </authorList>
    </citation>
    <scope>NUCLEOTIDE SEQUENCE [LARGE SCALE GENOMIC DNA]</scope>
</reference>
<dbReference type="EMBL" id="OM654404">
    <property type="protein sequence ID" value="UPI11687.1"/>
    <property type="molecule type" value="Genomic_DNA"/>
</dbReference>
<protein>
    <submittedName>
        <fullName evidence="1">Uncharacterized protein</fullName>
    </submittedName>
</protein>
<evidence type="ECO:0000313" key="2">
    <source>
        <dbReference type="Proteomes" id="UP001164315"/>
    </source>
</evidence>
<dbReference type="Proteomes" id="UP001164315">
    <property type="component" value="Segment"/>
</dbReference>
<name>A0A9X9H2U8_9CAUD</name>
<dbReference type="InterPro" id="IPR057548">
    <property type="entry name" value="S-AdoMet_lyase-like"/>
</dbReference>
<proteinExistence type="predicted"/>
<dbReference type="Pfam" id="PF23780">
    <property type="entry name" value="S-AdoMet_lyase"/>
    <property type="match status" value="1"/>
</dbReference>
<sequence>MKPQLFTAPIVVMSVTTDDNRHDGQSQLNDRDTLVKRLESRGYVVETVIGYYQGQRELSVMAMLPNELDHIVRCVEIARDDFDQQCILLIDPEGNGFLIGKECCLDFVGNYAVSSVNSQIDESLRPSNRTELADGRFFYFTR</sequence>
<accession>A0A9X9H2U8</accession>